<feature type="region of interest" description="Disordered" evidence="1">
    <location>
        <begin position="61"/>
        <end position="121"/>
    </location>
</feature>
<dbReference type="KEGG" id="enn:FRE64_06895"/>
<keyword evidence="3" id="KW-1185">Reference proteome</keyword>
<organism evidence="2 3">
    <name type="scientific">Euhalothece natronophila Z-M001</name>
    <dbReference type="NCBI Taxonomy" id="522448"/>
    <lineage>
        <taxon>Bacteria</taxon>
        <taxon>Bacillati</taxon>
        <taxon>Cyanobacteriota</taxon>
        <taxon>Cyanophyceae</taxon>
        <taxon>Oscillatoriophycideae</taxon>
        <taxon>Chroococcales</taxon>
        <taxon>Halothecacae</taxon>
        <taxon>Halothece cluster</taxon>
        <taxon>Euhalothece</taxon>
    </lineage>
</organism>
<gene>
    <name evidence="2" type="ORF">FRE64_06895</name>
</gene>
<dbReference type="RefSeq" id="WP_146295281.1">
    <property type="nucleotide sequence ID" value="NZ_CP042326.1"/>
</dbReference>
<feature type="compositionally biased region" description="Basic and acidic residues" evidence="1">
    <location>
        <begin position="65"/>
        <end position="75"/>
    </location>
</feature>
<accession>A0A5B8NK35</accession>
<dbReference type="EMBL" id="CP042326">
    <property type="protein sequence ID" value="QDZ39683.1"/>
    <property type="molecule type" value="Genomic_DNA"/>
</dbReference>
<evidence type="ECO:0000313" key="3">
    <source>
        <dbReference type="Proteomes" id="UP000318453"/>
    </source>
</evidence>
<evidence type="ECO:0000256" key="1">
    <source>
        <dbReference type="SAM" id="MobiDB-lite"/>
    </source>
</evidence>
<name>A0A5B8NK35_9CHRO</name>
<reference evidence="2 3" key="1">
    <citation type="submission" date="2019-08" db="EMBL/GenBank/DDBJ databases">
        <title>Carotenoids and Carotenoid Binding Proteins in the Halophilic Cyanobacterium Euhalothece sp. ZM00.</title>
        <authorList>
            <person name="Cho S.M."/>
            <person name="Song J.Y."/>
            <person name="Park Y.-I."/>
        </authorList>
    </citation>
    <scope>NUCLEOTIDE SEQUENCE [LARGE SCALE GENOMIC DNA]</scope>
    <source>
        <strain evidence="2 3">Z-M001</strain>
    </source>
</reference>
<protein>
    <submittedName>
        <fullName evidence="2">Uncharacterized protein</fullName>
    </submittedName>
</protein>
<dbReference type="AlphaFoldDB" id="A0A5B8NK35"/>
<proteinExistence type="predicted"/>
<evidence type="ECO:0000313" key="2">
    <source>
        <dbReference type="EMBL" id="QDZ39683.1"/>
    </source>
</evidence>
<dbReference type="Proteomes" id="UP000318453">
    <property type="component" value="Chromosome"/>
</dbReference>
<sequence>MNLKSIKQIILGFICFTVIAFSSLGIFTSSAIASSFEQGSTALAEVSPLAAAEDMAEDATSQMKEMAEDAQKSVEEGVENATQKAEETKEAVEDNFQGDEQASNEEGGGIIEKVKSLFTGE</sequence>